<protein>
    <submittedName>
        <fullName evidence="1">Uncharacterized protein</fullName>
    </submittedName>
</protein>
<accession>A0A383C4Q4</accession>
<feature type="non-terminal residue" evidence="1">
    <location>
        <position position="1"/>
    </location>
</feature>
<name>A0A383C4Q4_9ZZZZ</name>
<reference evidence="1" key="1">
    <citation type="submission" date="2018-05" db="EMBL/GenBank/DDBJ databases">
        <authorList>
            <person name="Lanie J.A."/>
            <person name="Ng W.-L."/>
            <person name="Kazmierczak K.M."/>
            <person name="Andrzejewski T.M."/>
            <person name="Davidsen T.M."/>
            <person name="Wayne K.J."/>
            <person name="Tettelin H."/>
            <person name="Glass J.I."/>
            <person name="Rusch D."/>
            <person name="Podicherti R."/>
            <person name="Tsui H.-C.T."/>
            <person name="Winkler M.E."/>
        </authorList>
    </citation>
    <scope>NUCLEOTIDE SEQUENCE</scope>
</reference>
<sequence length="50" mass="5933">FEPILDEAEKDFSNIIEKVVKVLQPLHISRESLSRFLMSQVKRKYSAQKR</sequence>
<organism evidence="1">
    <name type="scientific">marine metagenome</name>
    <dbReference type="NCBI Taxonomy" id="408172"/>
    <lineage>
        <taxon>unclassified sequences</taxon>
        <taxon>metagenomes</taxon>
        <taxon>ecological metagenomes</taxon>
    </lineage>
</organism>
<dbReference type="AlphaFoldDB" id="A0A383C4Q4"/>
<dbReference type="EMBL" id="UINC01205956">
    <property type="protein sequence ID" value="SVE27367.1"/>
    <property type="molecule type" value="Genomic_DNA"/>
</dbReference>
<proteinExistence type="predicted"/>
<evidence type="ECO:0000313" key="1">
    <source>
        <dbReference type="EMBL" id="SVE27367.1"/>
    </source>
</evidence>
<gene>
    <name evidence="1" type="ORF">METZ01_LOCUS480221</name>
</gene>